<dbReference type="Proteomes" id="UP001595843">
    <property type="component" value="Unassembled WGS sequence"/>
</dbReference>
<dbReference type="PROSITE" id="PS50975">
    <property type="entry name" value="ATP_GRASP"/>
    <property type="match status" value="1"/>
</dbReference>
<dbReference type="RefSeq" id="WP_380705016.1">
    <property type="nucleotide sequence ID" value="NZ_JBHSAP010000015.1"/>
</dbReference>
<sequence length="246" mass="28004">MRRYRQIASKALKTQVMLTNAGLRKFIPATSWYSGKALEKMMAAFPTVFIKPDKGGGGAGIVRVRQREDSIEICYRKECRCTDSRSLHTVLDNFLNPHKRYLIQQGIEMAKVGGRPFDIRILMQKPKSEWMVGGMAAKVAAKGLFITNHCKGGKPLPVEEALDRAYGQGNPLKSTILSDLIQIGRLTAEVLDSRFPGIRELGLDVGPDSEGRLWIFEVNTRPNFHLFRRLERDQYRRIIHRHKKLV</sequence>
<name>A0ABV8JFM7_9BACL</name>
<dbReference type="InterPro" id="IPR011761">
    <property type="entry name" value="ATP-grasp"/>
</dbReference>
<dbReference type="InterPro" id="IPR026838">
    <property type="entry name" value="YheC/D"/>
</dbReference>
<keyword evidence="1" id="KW-0067">ATP-binding</keyword>
<evidence type="ECO:0000259" key="2">
    <source>
        <dbReference type="PROSITE" id="PS50975"/>
    </source>
</evidence>
<dbReference type="SUPFAM" id="SSF56059">
    <property type="entry name" value="Glutathione synthetase ATP-binding domain-like"/>
    <property type="match status" value="1"/>
</dbReference>
<protein>
    <submittedName>
        <fullName evidence="3">YheC/YheD family protein</fullName>
    </submittedName>
</protein>
<evidence type="ECO:0000256" key="1">
    <source>
        <dbReference type="PROSITE-ProRule" id="PRU00409"/>
    </source>
</evidence>
<keyword evidence="1" id="KW-0547">Nucleotide-binding</keyword>
<dbReference type="EMBL" id="JBHSAP010000015">
    <property type="protein sequence ID" value="MFC4077268.1"/>
    <property type="molecule type" value="Genomic_DNA"/>
</dbReference>
<reference evidence="4" key="1">
    <citation type="journal article" date="2019" name="Int. J. Syst. Evol. Microbiol.">
        <title>The Global Catalogue of Microorganisms (GCM) 10K type strain sequencing project: providing services to taxonomists for standard genome sequencing and annotation.</title>
        <authorList>
            <consortium name="The Broad Institute Genomics Platform"/>
            <consortium name="The Broad Institute Genome Sequencing Center for Infectious Disease"/>
            <person name="Wu L."/>
            <person name="Ma J."/>
        </authorList>
    </citation>
    <scope>NUCLEOTIDE SEQUENCE [LARGE SCALE GENOMIC DNA]</scope>
    <source>
        <strain evidence="4">IBRC-M 10813</strain>
    </source>
</reference>
<feature type="domain" description="ATP-grasp" evidence="2">
    <location>
        <begin position="15"/>
        <end position="244"/>
    </location>
</feature>
<gene>
    <name evidence="3" type="ORF">ACFOUO_10710</name>
</gene>
<organism evidence="3 4">
    <name type="scientific">Salinithrix halophila</name>
    <dbReference type="NCBI Taxonomy" id="1485204"/>
    <lineage>
        <taxon>Bacteria</taxon>
        <taxon>Bacillati</taxon>
        <taxon>Bacillota</taxon>
        <taxon>Bacilli</taxon>
        <taxon>Bacillales</taxon>
        <taxon>Thermoactinomycetaceae</taxon>
        <taxon>Salinithrix</taxon>
    </lineage>
</organism>
<evidence type="ECO:0000313" key="4">
    <source>
        <dbReference type="Proteomes" id="UP001595843"/>
    </source>
</evidence>
<accession>A0ABV8JFM7</accession>
<keyword evidence="4" id="KW-1185">Reference proteome</keyword>
<evidence type="ECO:0000313" key="3">
    <source>
        <dbReference type="EMBL" id="MFC4077268.1"/>
    </source>
</evidence>
<dbReference type="Gene3D" id="3.30.470.20">
    <property type="entry name" value="ATP-grasp fold, B domain"/>
    <property type="match status" value="1"/>
</dbReference>
<comment type="caution">
    <text evidence="3">The sequence shown here is derived from an EMBL/GenBank/DDBJ whole genome shotgun (WGS) entry which is preliminary data.</text>
</comment>
<proteinExistence type="predicted"/>
<dbReference type="Pfam" id="PF14398">
    <property type="entry name" value="ATPgrasp_YheCD"/>
    <property type="match status" value="1"/>
</dbReference>